<evidence type="ECO:0000256" key="1">
    <source>
        <dbReference type="ARBA" id="ARBA00004167"/>
    </source>
</evidence>
<dbReference type="InterPro" id="IPR010635">
    <property type="entry name" value="Heparan_SO4-6-sulfoTrfase"/>
</dbReference>
<gene>
    <name evidence="8" type="ORF">TcWFU_008617</name>
</gene>
<comment type="function">
    <text evidence="7">6-O-sulfation enzyme which catalyzes the transfer of sulfate from 3'-phosphoadenosine 5'-phosphosulfate (PAPS) to position 6 of the N-sulfoglucosamine residue (GlcNS) of heparan sulfate.</text>
</comment>
<dbReference type="Gene3D" id="3.40.50.300">
    <property type="entry name" value="P-loop containing nucleotide triphosphate hydrolases"/>
    <property type="match status" value="1"/>
</dbReference>
<comment type="catalytic activity">
    <reaction evidence="7">
        <text>alpha-D-glucosaminyl-[heparan sulfate](n) + 3'-phosphoadenylyl sulfate = 6-sulfo-alpha-D-glucosaminyl-[heparan sulfate](n) + adenosine 3',5'-bisphosphate + H(+)</text>
        <dbReference type="Rhea" id="RHEA:56604"/>
        <dbReference type="Rhea" id="RHEA-COMP:9830"/>
        <dbReference type="Rhea" id="RHEA-COMP:14621"/>
        <dbReference type="ChEBI" id="CHEBI:15378"/>
        <dbReference type="ChEBI" id="CHEBI:58339"/>
        <dbReference type="ChEBI" id="CHEBI:58343"/>
        <dbReference type="ChEBI" id="CHEBI:58388"/>
        <dbReference type="ChEBI" id="CHEBI:140604"/>
    </reaction>
</comment>
<keyword evidence="7" id="KW-0735">Signal-anchor</keyword>
<reference evidence="8 9" key="1">
    <citation type="journal article" date="2022" name="Front. Cell. Infect. Microbiol.">
        <title>The Genomes of Two Strains of Taenia crassiceps the Animal Model for the Study of Human Cysticercosis.</title>
        <authorList>
            <person name="Bobes R.J."/>
            <person name="Estrada K."/>
            <person name="Rios-Valencia D.G."/>
            <person name="Calderon-Gallegos A."/>
            <person name="de la Torre P."/>
            <person name="Carrero J.C."/>
            <person name="Sanchez-Flores A."/>
            <person name="Laclette J.P."/>
        </authorList>
    </citation>
    <scope>NUCLEOTIDE SEQUENCE [LARGE SCALE GENOMIC DNA]</scope>
    <source>
        <strain evidence="8">WFUcys</strain>
    </source>
</reference>
<dbReference type="EMBL" id="JAKROA010000009">
    <property type="protein sequence ID" value="KAL5105283.1"/>
    <property type="molecule type" value="Genomic_DNA"/>
</dbReference>
<comment type="caution">
    <text evidence="8">The sequence shown here is derived from an EMBL/GenBank/DDBJ whole genome shotgun (WGS) entry which is preliminary data.</text>
</comment>
<evidence type="ECO:0000256" key="7">
    <source>
        <dbReference type="RuleBase" id="RU364122"/>
    </source>
</evidence>
<sequence length="279" mass="32416">MLNALEHHERPRRLVYFTVLRGALDRYLSEWLKTRRGGTWLGASLHCRGQSPLPSQYMPCPYVFDVNISQLSFTRFADCPGSLSSNRQTRMIASLDDLGCYSKLKEWTYPAGLDVNFSSAQIDLLASAVENLAISFATFGLIEHIVYTQYMYRMLLGLVFRVPFENNMNNSRVSEAYQEPGLLPRDWVQVAEARNRIDMMFVAFARHLFAHRLANRLRAESILPTRLRLILRHVEPRRLLSDGNLEARICRHLSRFFKKEIAWREMNLWMTNNVTNGKV</sequence>
<keyword evidence="3" id="KW-0812">Transmembrane</keyword>
<name>A0ABR4Q6V8_9CEST</name>
<dbReference type="Proteomes" id="UP001651158">
    <property type="component" value="Unassembled WGS sequence"/>
</dbReference>
<evidence type="ECO:0000256" key="3">
    <source>
        <dbReference type="ARBA" id="ARBA00022692"/>
    </source>
</evidence>
<dbReference type="PANTHER" id="PTHR12812">
    <property type="entry name" value="HEPARAN SULFATE 6-O-SULFOTRANSFERASE 3"/>
    <property type="match status" value="1"/>
</dbReference>
<organism evidence="8 9">
    <name type="scientific">Taenia crassiceps</name>
    <dbReference type="NCBI Taxonomy" id="6207"/>
    <lineage>
        <taxon>Eukaryota</taxon>
        <taxon>Metazoa</taxon>
        <taxon>Spiralia</taxon>
        <taxon>Lophotrochozoa</taxon>
        <taxon>Platyhelminthes</taxon>
        <taxon>Cestoda</taxon>
        <taxon>Eucestoda</taxon>
        <taxon>Cyclophyllidea</taxon>
        <taxon>Taeniidae</taxon>
        <taxon>Taenia</taxon>
    </lineage>
</organism>
<accession>A0ABR4Q6V8</accession>
<comment type="subcellular location">
    <subcellularLocation>
        <location evidence="1">Membrane</location>
        <topology evidence="1">Single-pass membrane protein</topology>
    </subcellularLocation>
    <subcellularLocation>
        <location evidence="7">Membrane</location>
        <topology evidence="7">Single-pass type II membrane protein</topology>
    </subcellularLocation>
</comment>
<dbReference type="PANTHER" id="PTHR12812:SF0">
    <property type="entry name" value="HEPARAN-SULFATE 6-O-SULFOTRANSFERASE"/>
    <property type="match status" value="1"/>
</dbReference>
<keyword evidence="9" id="KW-1185">Reference proteome</keyword>
<evidence type="ECO:0000256" key="5">
    <source>
        <dbReference type="ARBA" id="ARBA00023136"/>
    </source>
</evidence>
<dbReference type="EC" id="2.8.2.-" evidence="7"/>
<evidence type="ECO:0000256" key="6">
    <source>
        <dbReference type="ARBA" id="ARBA00023180"/>
    </source>
</evidence>
<keyword evidence="6" id="KW-0325">Glycoprotein</keyword>
<keyword evidence="2 7" id="KW-0808">Transferase</keyword>
<evidence type="ECO:0000256" key="4">
    <source>
        <dbReference type="ARBA" id="ARBA00022989"/>
    </source>
</evidence>
<evidence type="ECO:0000313" key="8">
    <source>
        <dbReference type="EMBL" id="KAL5105283.1"/>
    </source>
</evidence>
<keyword evidence="5 7" id="KW-0472">Membrane</keyword>
<protein>
    <recommendedName>
        <fullName evidence="7">Heparan-sulfate 6-O-sulfotransferase</fullName>
        <ecNumber evidence="7">2.8.2.-</ecNumber>
    </recommendedName>
</protein>
<dbReference type="InterPro" id="IPR027417">
    <property type="entry name" value="P-loop_NTPase"/>
</dbReference>
<proteinExistence type="inferred from homology"/>
<evidence type="ECO:0000256" key="2">
    <source>
        <dbReference type="ARBA" id="ARBA00022679"/>
    </source>
</evidence>
<keyword evidence="4" id="KW-1133">Transmembrane helix</keyword>
<evidence type="ECO:0000313" key="9">
    <source>
        <dbReference type="Proteomes" id="UP001651158"/>
    </source>
</evidence>
<comment type="similarity">
    <text evidence="7">Belongs to the sulfotransferase 6 family.</text>
</comment>